<evidence type="ECO:0000313" key="6">
    <source>
        <dbReference type="Proteomes" id="UP001558613"/>
    </source>
</evidence>
<evidence type="ECO:0000256" key="3">
    <source>
        <dbReference type="ARBA" id="ARBA00023038"/>
    </source>
</evidence>
<dbReference type="InterPro" id="IPR001781">
    <property type="entry name" value="Znf_LIM"/>
</dbReference>
<organism evidence="5 6">
    <name type="scientific">Cirrhinus molitorella</name>
    <name type="common">mud carp</name>
    <dbReference type="NCBI Taxonomy" id="172907"/>
    <lineage>
        <taxon>Eukaryota</taxon>
        <taxon>Metazoa</taxon>
        <taxon>Chordata</taxon>
        <taxon>Craniata</taxon>
        <taxon>Vertebrata</taxon>
        <taxon>Euteleostomi</taxon>
        <taxon>Actinopterygii</taxon>
        <taxon>Neopterygii</taxon>
        <taxon>Teleostei</taxon>
        <taxon>Ostariophysi</taxon>
        <taxon>Cypriniformes</taxon>
        <taxon>Cyprinidae</taxon>
        <taxon>Labeoninae</taxon>
        <taxon>Labeonini</taxon>
        <taxon>Cirrhinus</taxon>
    </lineage>
</organism>
<keyword evidence="2" id="KW-0862">Zinc</keyword>
<evidence type="ECO:0000259" key="4">
    <source>
        <dbReference type="Pfam" id="PF00412"/>
    </source>
</evidence>
<proteinExistence type="predicted"/>
<keyword evidence="3" id="KW-0440">LIM domain</keyword>
<reference evidence="5 6" key="1">
    <citation type="submission" date="2023-09" db="EMBL/GenBank/DDBJ databases">
        <authorList>
            <person name="Wang M."/>
        </authorList>
    </citation>
    <scope>NUCLEOTIDE SEQUENCE [LARGE SCALE GENOMIC DNA]</scope>
    <source>
        <strain evidence="5">GT-2023</strain>
        <tissue evidence="5">Liver</tissue>
    </source>
</reference>
<gene>
    <name evidence="5" type="ORF">QQF64_008046</name>
</gene>
<dbReference type="EMBL" id="JAYMGO010000015">
    <property type="protein sequence ID" value="KAL1260219.1"/>
    <property type="molecule type" value="Genomic_DNA"/>
</dbReference>
<dbReference type="Gene3D" id="2.10.110.10">
    <property type="entry name" value="Cysteine Rich Protein"/>
    <property type="match status" value="1"/>
</dbReference>
<dbReference type="SUPFAM" id="SSF57716">
    <property type="entry name" value="Glucocorticoid receptor-like (DNA-binding domain)"/>
    <property type="match status" value="1"/>
</dbReference>
<dbReference type="Proteomes" id="UP001558613">
    <property type="component" value="Unassembled WGS sequence"/>
</dbReference>
<evidence type="ECO:0000256" key="2">
    <source>
        <dbReference type="ARBA" id="ARBA00022833"/>
    </source>
</evidence>
<feature type="domain" description="LIM zinc-binding" evidence="4">
    <location>
        <begin position="24"/>
        <end position="50"/>
    </location>
</feature>
<name>A0ABR3M8F5_9TELE</name>
<comment type="caution">
    <text evidence="5">The sequence shown here is derived from an EMBL/GenBank/DDBJ whole genome shotgun (WGS) entry which is preliminary data.</text>
</comment>
<keyword evidence="6" id="KW-1185">Reference proteome</keyword>
<evidence type="ECO:0000256" key="1">
    <source>
        <dbReference type="ARBA" id="ARBA00022723"/>
    </source>
</evidence>
<dbReference type="Pfam" id="PF00412">
    <property type="entry name" value="LIM"/>
    <property type="match status" value="1"/>
</dbReference>
<sequence length="136" mass="15451">MLLCCTWKDERMGEEEAGGQLPECAGCRQHIYDEQYLQALDTDWHTLCFRAKPMLIDSFLLLAKESVKSSNQMQKLNFPIVLNRTDLQTSSSSVDFVDIRVGDFFDINDEDLLTTHSCDGQLSADTQHNSTIRNDA</sequence>
<accession>A0ABR3M8F5</accession>
<keyword evidence="1" id="KW-0479">Metal-binding</keyword>
<protein>
    <recommendedName>
        <fullName evidence="4">LIM zinc-binding domain-containing protein</fullName>
    </recommendedName>
</protein>
<evidence type="ECO:0000313" key="5">
    <source>
        <dbReference type="EMBL" id="KAL1260219.1"/>
    </source>
</evidence>